<keyword evidence="2" id="KW-1185">Reference proteome</keyword>
<protein>
    <submittedName>
        <fullName evidence="1">Uncharacterized protein</fullName>
    </submittedName>
</protein>
<dbReference type="EMBL" id="KL142368">
    <property type="protein sequence ID" value="KDR84454.1"/>
    <property type="molecule type" value="Genomic_DNA"/>
</dbReference>
<organism evidence="1 2">
    <name type="scientific">Galerina marginata (strain CBS 339.88)</name>
    <dbReference type="NCBI Taxonomy" id="685588"/>
    <lineage>
        <taxon>Eukaryota</taxon>
        <taxon>Fungi</taxon>
        <taxon>Dikarya</taxon>
        <taxon>Basidiomycota</taxon>
        <taxon>Agaricomycotina</taxon>
        <taxon>Agaricomycetes</taxon>
        <taxon>Agaricomycetidae</taxon>
        <taxon>Agaricales</taxon>
        <taxon>Agaricineae</taxon>
        <taxon>Strophariaceae</taxon>
        <taxon>Galerina</taxon>
    </lineage>
</organism>
<dbReference type="AlphaFoldDB" id="A0A067TWZ5"/>
<name>A0A067TWZ5_GALM3</name>
<evidence type="ECO:0000313" key="2">
    <source>
        <dbReference type="Proteomes" id="UP000027222"/>
    </source>
</evidence>
<evidence type="ECO:0000313" key="1">
    <source>
        <dbReference type="EMBL" id="KDR84454.1"/>
    </source>
</evidence>
<dbReference type="HOGENOM" id="CLU_2454875_0_0_1"/>
<gene>
    <name evidence="1" type="ORF">GALMADRAFT_714121</name>
</gene>
<proteinExistence type="predicted"/>
<dbReference type="Proteomes" id="UP000027222">
    <property type="component" value="Unassembled WGS sequence"/>
</dbReference>
<accession>A0A067TWZ5</accession>
<sequence>MKILSLNPGDIKMLFFDLDFLVDKTRSKNLHIDIPSNRAEHLQTCFQLLSWATREIISSTRGNRMVQYYRYHEEVRCKVTGMMYVRRQS</sequence>
<reference evidence="2" key="1">
    <citation type="journal article" date="2014" name="Proc. Natl. Acad. Sci. U.S.A.">
        <title>Extensive sampling of basidiomycete genomes demonstrates inadequacy of the white-rot/brown-rot paradigm for wood decay fungi.</title>
        <authorList>
            <person name="Riley R."/>
            <person name="Salamov A.A."/>
            <person name="Brown D.W."/>
            <person name="Nagy L.G."/>
            <person name="Floudas D."/>
            <person name="Held B.W."/>
            <person name="Levasseur A."/>
            <person name="Lombard V."/>
            <person name="Morin E."/>
            <person name="Otillar R."/>
            <person name="Lindquist E.A."/>
            <person name="Sun H."/>
            <person name="LaButti K.M."/>
            <person name="Schmutz J."/>
            <person name="Jabbour D."/>
            <person name="Luo H."/>
            <person name="Baker S.E."/>
            <person name="Pisabarro A.G."/>
            <person name="Walton J.D."/>
            <person name="Blanchette R.A."/>
            <person name="Henrissat B."/>
            <person name="Martin F."/>
            <person name="Cullen D."/>
            <person name="Hibbett D.S."/>
            <person name="Grigoriev I.V."/>
        </authorList>
    </citation>
    <scope>NUCLEOTIDE SEQUENCE [LARGE SCALE GENOMIC DNA]</scope>
    <source>
        <strain evidence="2">CBS 339.88</strain>
    </source>
</reference>